<dbReference type="GO" id="GO:0008289">
    <property type="term" value="F:lipid binding"/>
    <property type="evidence" value="ECO:0007669"/>
    <property type="project" value="UniProtKB-KW"/>
</dbReference>
<feature type="compositionally biased region" description="Low complexity" evidence="9">
    <location>
        <begin position="384"/>
        <end position="402"/>
    </location>
</feature>
<dbReference type="PANTHER" id="PTHR13466:SF0">
    <property type="entry name" value="SMP-LTD DOMAIN-CONTAINING PROTEIN"/>
    <property type="match status" value="1"/>
</dbReference>
<keyword evidence="2 8" id="KW-0812">Transmembrane</keyword>
<evidence type="ECO:0000256" key="4">
    <source>
        <dbReference type="ARBA" id="ARBA00022989"/>
    </source>
</evidence>
<reference evidence="11" key="1">
    <citation type="journal article" date="2020" name="Stud. Mycol.">
        <title>101 Dothideomycetes genomes: a test case for predicting lifestyles and emergence of pathogens.</title>
        <authorList>
            <person name="Haridas S."/>
            <person name="Albert R."/>
            <person name="Binder M."/>
            <person name="Bloem J."/>
            <person name="Labutti K."/>
            <person name="Salamov A."/>
            <person name="Andreopoulos B."/>
            <person name="Baker S."/>
            <person name="Barry K."/>
            <person name="Bills G."/>
            <person name="Bluhm B."/>
            <person name="Cannon C."/>
            <person name="Castanera R."/>
            <person name="Culley D."/>
            <person name="Daum C."/>
            <person name="Ezra D."/>
            <person name="Gonzalez J."/>
            <person name="Henrissat B."/>
            <person name="Kuo A."/>
            <person name="Liang C."/>
            <person name="Lipzen A."/>
            <person name="Lutzoni F."/>
            <person name="Magnuson J."/>
            <person name="Mondo S."/>
            <person name="Nolan M."/>
            <person name="Ohm R."/>
            <person name="Pangilinan J."/>
            <person name="Park H.-J."/>
            <person name="Ramirez L."/>
            <person name="Alfaro M."/>
            <person name="Sun H."/>
            <person name="Tritt A."/>
            <person name="Yoshinaga Y."/>
            <person name="Zwiers L.-H."/>
            <person name="Turgeon B."/>
            <person name="Goodwin S."/>
            <person name="Spatafora J."/>
            <person name="Crous P."/>
            <person name="Grigoriev I."/>
        </authorList>
    </citation>
    <scope>NUCLEOTIDE SEQUENCE</scope>
    <source>
        <strain evidence="11">ATCC 16933</strain>
    </source>
</reference>
<keyword evidence="12" id="KW-1185">Reference proteome</keyword>
<dbReference type="InterPro" id="IPR019411">
    <property type="entry name" value="MMM1_dom"/>
</dbReference>
<dbReference type="PROSITE" id="PS51847">
    <property type="entry name" value="SMP"/>
    <property type="match status" value="1"/>
</dbReference>
<protein>
    <recommendedName>
        <fullName evidence="8">Maintenance of mitochondrial morphology protein 1</fullName>
    </recommendedName>
</protein>
<feature type="compositionally biased region" description="Low complexity" evidence="9">
    <location>
        <begin position="411"/>
        <end position="425"/>
    </location>
</feature>
<feature type="domain" description="SMP-LTD" evidence="10">
    <location>
        <begin position="211"/>
        <end position="517"/>
    </location>
</feature>
<feature type="compositionally biased region" description="Acidic residues" evidence="9">
    <location>
        <begin position="532"/>
        <end position="546"/>
    </location>
</feature>
<dbReference type="PANTHER" id="PTHR13466">
    <property type="entry name" value="TEX2 PROTEIN-RELATED"/>
    <property type="match status" value="1"/>
</dbReference>
<dbReference type="GO" id="GO:1990456">
    <property type="term" value="P:mitochondrion-endoplasmic reticulum membrane tethering"/>
    <property type="evidence" value="ECO:0007669"/>
    <property type="project" value="TreeGrafter"/>
</dbReference>
<feature type="topological domain" description="Cytoplasmic" evidence="8">
    <location>
        <begin position="125"/>
        <end position="641"/>
    </location>
</feature>
<evidence type="ECO:0000256" key="3">
    <source>
        <dbReference type="ARBA" id="ARBA00022824"/>
    </source>
</evidence>
<evidence type="ECO:0000313" key="11">
    <source>
        <dbReference type="EMBL" id="KAF2457138.1"/>
    </source>
</evidence>
<keyword evidence="5" id="KW-0445">Lipid transport</keyword>
<comment type="subcellular location">
    <subcellularLocation>
        <location evidence="8">Endoplasmic reticulum membrane</location>
        <topology evidence="8">Single-pass type I membrane protein</topology>
    </subcellularLocation>
    <text evidence="8">The ERMES/MDM complex localizes to a few discrete foci (around 10 per single cell), that represent mitochondria-endoplasmic reticulum junctions. These foci are often found next to mtDNA nucleoids.</text>
</comment>
<dbReference type="AlphaFoldDB" id="A0A6A6NZY5"/>
<evidence type="ECO:0000259" key="10">
    <source>
        <dbReference type="PROSITE" id="PS51847"/>
    </source>
</evidence>
<accession>A0A6A6NZY5</accession>
<evidence type="ECO:0000256" key="1">
    <source>
        <dbReference type="ARBA" id="ARBA00022448"/>
    </source>
</evidence>
<evidence type="ECO:0000256" key="2">
    <source>
        <dbReference type="ARBA" id="ARBA00022692"/>
    </source>
</evidence>
<dbReference type="InterPro" id="IPR027537">
    <property type="entry name" value="Mmm1"/>
</dbReference>
<evidence type="ECO:0000256" key="6">
    <source>
        <dbReference type="ARBA" id="ARBA00023121"/>
    </source>
</evidence>
<feature type="compositionally biased region" description="Low complexity" evidence="9">
    <location>
        <begin position="435"/>
        <end position="459"/>
    </location>
</feature>
<dbReference type="GO" id="GO:0045040">
    <property type="term" value="P:protein insertion into mitochondrial outer membrane"/>
    <property type="evidence" value="ECO:0007669"/>
    <property type="project" value="UniProtKB-UniRule"/>
</dbReference>
<sequence length="641" mass="68687">MGGYCTLGEFVPEEVGACVNRGLRGSSGGGSTELLLDEARGAFRPCGVRFRRFPSSHSLRTRRNDLGTSIIVAATSIAAEMARQEDPPPPPQQQQSGLSFTQGFLLGQLSISLLIFFFIKFFIFGDPPSPDARATARAAARRQRTLSHQRSTTSSSSSDSQNKSPGATSASASLRRRRSAAGAILRGGSYPPSLSPASILAKTYYSVHGHRPESLDWFNVLVAQTIAQLRADAWAPSTEDGSGGGEGLVSSLTAVLNGPSKPDWVGDMRVTEISLGEEFPIFSNCRIIPVEEGGLASLGDGWGVGGGPKDGAGGEGRLQARMDVDLSDVITLGVETKLVLNYPRLGVAVLPVALSVSIERFSGTLCVSFIPPTGPPPSPPPPNTSSTTTAPSPNPSQSTQPPHLRPPPFSTRPSFRSASPISPQENPFPPPPSSEPNNHANASPNNSSSGSTTGRTPTTLTFTFQDDYRLDLSVRSLVGSRSRLQDVPKIAQLVEARIHAWFDERCVEPRFQQVVLPSLWPRKKNARGGMEGNEEGEEDLEPEDEMDPGRRERGSEAKRWAEGSLEQRMAEEGRKLREAEVAEGLRWRLGAVGSEDRRQGSSQQRRQHHASVDGEMPVPSGESSGAAAFRMPGSMPGAMLH</sequence>
<dbReference type="GO" id="GO:0032865">
    <property type="term" value="C:ERMES complex"/>
    <property type="evidence" value="ECO:0007669"/>
    <property type="project" value="UniProtKB-UniRule"/>
</dbReference>
<keyword evidence="6" id="KW-0446">Lipid-binding</keyword>
<name>A0A6A6NZY5_9PEZI</name>
<organism evidence="11 12">
    <name type="scientific">Lineolata rhizophorae</name>
    <dbReference type="NCBI Taxonomy" id="578093"/>
    <lineage>
        <taxon>Eukaryota</taxon>
        <taxon>Fungi</taxon>
        <taxon>Dikarya</taxon>
        <taxon>Ascomycota</taxon>
        <taxon>Pezizomycotina</taxon>
        <taxon>Dothideomycetes</taxon>
        <taxon>Dothideomycetes incertae sedis</taxon>
        <taxon>Lineolatales</taxon>
        <taxon>Lineolataceae</taxon>
        <taxon>Lineolata</taxon>
    </lineage>
</organism>
<dbReference type="HAMAP" id="MF_03103">
    <property type="entry name" value="Mmm1"/>
    <property type="match status" value="1"/>
</dbReference>
<comment type="function">
    <text evidence="8">Component of the ERMES/MDM complex, which serves as a molecular tether to connect the endoplasmic reticulum (ER) and mitochondria. Components of this complex are involved in the control of mitochondrial shape and protein biogenesis, and function in nonvesicular lipid trafficking between the ER and mitochondria. The MDM12-MMM1 subcomplex functions in the major beta-barrel assembly pathway that is responsible for biogenesis of all outer membrane beta-barrel proteins, and acts in a late step after the SAM complex. The MDM10-MDM12-MMM1 subcomplex further acts in the TOM40-specific pathway after the action of the MDM12-MMM1 complex. Essential for establishing and maintaining the structure of mitochondria and maintenance of mtDNA nucleoids.</text>
</comment>
<gene>
    <name evidence="8" type="primary">MMM1</name>
    <name evidence="11" type="ORF">BDY21DRAFT_35369</name>
</gene>
<comment type="subunit">
    <text evidence="8">Homodimer. Component of the ER-mitochondria encounter structure (ERMES) or MDM complex, composed of MMM1, MDM10, MDM12 and MDM34. A MMM1 homodimer associates with one molecule of MDM12 on each side in a pairwise head-to-tail manner, and the SMP-LTD domains of MMM1 and MDM12 generate a continuous hydrophobic tunnel for phospholipid trafficking.</text>
</comment>
<dbReference type="GO" id="GO:0015914">
    <property type="term" value="P:phospholipid transport"/>
    <property type="evidence" value="ECO:0007669"/>
    <property type="project" value="TreeGrafter"/>
</dbReference>
<feature type="compositionally biased region" description="Low complexity" evidence="9">
    <location>
        <begin position="148"/>
        <end position="161"/>
    </location>
</feature>
<feature type="region of interest" description="Disordered" evidence="9">
    <location>
        <begin position="523"/>
        <end position="573"/>
    </location>
</feature>
<comment type="similarity">
    <text evidence="8">Belongs to the MMM1 family.</text>
</comment>
<feature type="compositionally biased region" description="Basic and acidic residues" evidence="9">
    <location>
        <begin position="547"/>
        <end position="561"/>
    </location>
</feature>
<dbReference type="EMBL" id="MU001681">
    <property type="protein sequence ID" value="KAF2457138.1"/>
    <property type="molecule type" value="Genomic_DNA"/>
</dbReference>
<evidence type="ECO:0000256" key="5">
    <source>
        <dbReference type="ARBA" id="ARBA00023055"/>
    </source>
</evidence>
<feature type="region of interest" description="Disordered" evidence="9">
    <location>
        <begin position="372"/>
        <end position="459"/>
    </location>
</feature>
<dbReference type="Proteomes" id="UP000799766">
    <property type="component" value="Unassembled WGS sequence"/>
</dbReference>
<dbReference type="OrthoDB" id="5599157at2759"/>
<keyword evidence="4 8" id="KW-1133">Transmembrane helix</keyword>
<dbReference type="GO" id="GO:0005789">
    <property type="term" value="C:endoplasmic reticulum membrane"/>
    <property type="evidence" value="ECO:0007669"/>
    <property type="project" value="UniProtKB-SubCell"/>
</dbReference>
<feature type="region of interest" description="Disordered" evidence="9">
    <location>
        <begin position="132"/>
        <end position="175"/>
    </location>
</feature>
<evidence type="ECO:0000256" key="7">
    <source>
        <dbReference type="ARBA" id="ARBA00023136"/>
    </source>
</evidence>
<evidence type="ECO:0000313" key="12">
    <source>
        <dbReference type="Proteomes" id="UP000799766"/>
    </source>
</evidence>
<dbReference type="CDD" id="cd21671">
    <property type="entry name" value="SMP_Mmm1"/>
    <property type="match status" value="1"/>
</dbReference>
<dbReference type="Pfam" id="PF10296">
    <property type="entry name" value="MMM1"/>
    <property type="match status" value="1"/>
</dbReference>
<evidence type="ECO:0000256" key="8">
    <source>
        <dbReference type="HAMAP-Rule" id="MF_03103"/>
    </source>
</evidence>
<feature type="compositionally biased region" description="Pro residues" evidence="9">
    <location>
        <begin position="372"/>
        <end position="383"/>
    </location>
</feature>
<feature type="region of interest" description="Disordered" evidence="9">
    <location>
        <begin position="587"/>
        <end position="641"/>
    </location>
</feature>
<keyword evidence="1" id="KW-0813">Transport</keyword>
<dbReference type="InterPro" id="IPR031468">
    <property type="entry name" value="SMP_LBD"/>
</dbReference>
<feature type="topological domain" description="Lumenal" evidence="8">
    <location>
        <begin position="1"/>
        <end position="103"/>
    </location>
</feature>
<keyword evidence="3 8" id="KW-0256">Endoplasmic reticulum</keyword>
<keyword evidence="7 8" id="KW-0472">Membrane</keyword>
<proteinExistence type="inferred from homology"/>
<evidence type="ECO:0000256" key="9">
    <source>
        <dbReference type="SAM" id="MobiDB-lite"/>
    </source>
</evidence>